<accession>A0A7W8FCG3</accession>
<evidence type="ECO:0008006" key="3">
    <source>
        <dbReference type="Google" id="ProtNLM"/>
    </source>
</evidence>
<proteinExistence type="predicted"/>
<evidence type="ECO:0000313" key="2">
    <source>
        <dbReference type="Proteomes" id="UP000568022"/>
    </source>
</evidence>
<keyword evidence="2" id="KW-1185">Reference proteome</keyword>
<comment type="caution">
    <text evidence="1">The sequence shown here is derived from an EMBL/GenBank/DDBJ whole genome shotgun (WGS) entry which is preliminary data.</text>
</comment>
<protein>
    <recommendedName>
        <fullName evidence="3">Head-to-tail stopper</fullName>
    </recommendedName>
</protein>
<organism evidence="1 2">
    <name type="scientific">Streptomyces griseoloalbus</name>
    <dbReference type="NCBI Taxonomy" id="67303"/>
    <lineage>
        <taxon>Bacteria</taxon>
        <taxon>Bacillati</taxon>
        <taxon>Actinomycetota</taxon>
        <taxon>Actinomycetes</taxon>
        <taxon>Kitasatosporales</taxon>
        <taxon>Streptomycetaceae</taxon>
        <taxon>Streptomyces</taxon>
    </lineage>
</organism>
<reference evidence="1 2" key="1">
    <citation type="submission" date="2020-08" db="EMBL/GenBank/DDBJ databases">
        <title>Genomic Encyclopedia of Type Strains, Phase III (KMG-III): the genomes of soil and plant-associated and newly described type strains.</title>
        <authorList>
            <person name="Whitman W."/>
        </authorList>
    </citation>
    <scope>NUCLEOTIDE SEQUENCE [LARGE SCALE GENOMIC DNA]</scope>
    <source>
        <strain evidence="1 2">CECT 3226</strain>
    </source>
</reference>
<name>A0A7W8FCG3_9ACTN</name>
<dbReference type="EMBL" id="JACHJE010000013">
    <property type="protein sequence ID" value="MBB5128446.1"/>
    <property type="molecule type" value="Genomic_DNA"/>
</dbReference>
<dbReference type="AlphaFoldDB" id="A0A7W8FCG3"/>
<gene>
    <name evidence="1" type="ORF">FHS32_005221</name>
</gene>
<evidence type="ECO:0000313" key="1">
    <source>
        <dbReference type="EMBL" id="MBB5128446.1"/>
    </source>
</evidence>
<dbReference type="Proteomes" id="UP000568022">
    <property type="component" value="Unassembled WGS sequence"/>
</dbReference>
<sequence length="107" mass="11489">MNLPEWLLRHRITVEPYAGDTAHGPTYGPPVEDVPALVDWKVRVVRAPDGRETTSTATVYAGPDLAAQCPPESRITLPDGRITRVIAVAPHTAPGLPVPESTEVACE</sequence>